<evidence type="ECO:0000256" key="2">
    <source>
        <dbReference type="ARBA" id="ARBA00007174"/>
    </source>
</evidence>
<comment type="caution">
    <text evidence="7">The sequence shown here is derived from an EMBL/GenBank/DDBJ whole genome shotgun (WGS) entry which is preliminary data.</text>
</comment>
<evidence type="ECO:0000256" key="3">
    <source>
        <dbReference type="ARBA" id="ARBA00022723"/>
    </source>
</evidence>
<dbReference type="EMBL" id="JABANP010000104">
    <property type="protein sequence ID" value="KAF4690222.1"/>
    <property type="molecule type" value="Genomic_DNA"/>
</dbReference>
<protein>
    <submittedName>
        <fullName evidence="7">Peptide methionine sulfoxide reductase B3</fullName>
    </submittedName>
</protein>
<dbReference type="OrthoDB" id="44061at2759"/>
<dbReference type="AlphaFoldDB" id="A0A7J6P2A8"/>
<comment type="similarity">
    <text evidence="2">Belongs to the MsrB Met sulfoxide reductase family.</text>
</comment>
<accession>A0A7J6P2A8</accession>
<gene>
    <name evidence="7" type="primary">MSRB3_1</name>
    <name evidence="8" type="synonym">MSRB3_2</name>
    <name evidence="7" type="ORF">FOZ60_000495</name>
    <name evidence="8" type="ORF">FOZ63_008281</name>
</gene>
<keyword evidence="10" id="KW-1185">Reference proteome</keyword>
<dbReference type="InterPro" id="IPR028427">
    <property type="entry name" value="Met_Sox_Rdtase_MsrB"/>
</dbReference>
<dbReference type="Pfam" id="PF01641">
    <property type="entry name" value="SelR"/>
    <property type="match status" value="1"/>
</dbReference>
<dbReference type="GO" id="GO:0033743">
    <property type="term" value="F:peptide-methionine (R)-S-oxide reductase activity"/>
    <property type="evidence" value="ECO:0007669"/>
    <property type="project" value="InterPro"/>
</dbReference>
<organism evidence="7 9">
    <name type="scientific">Perkinsus olseni</name>
    <name type="common">Perkinsus atlanticus</name>
    <dbReference type="NCBI Taxonomy" id="32597"/>
    <lineage>
        <taxon>Eukaryota</taxon>
        <taxon>Sar</taxon>
        <taxon>Alveolata</taxon>
        <taxon>Perkinsozoa</taxon>
        <taxon>Perkinsea</taxon>
        <taxon>Perkinsida</taxon>
        <taxon>Perkinsidae</taxon>
        <taxon>Perkinsus</taxon>
    </lineage>
</organism>
<evidence type="ECO:0000256" key="1">
    <source>
        <dbReference type="ARBA" id="ARBA00001947"/>
    </source>
</evidence>
<proteinExistence type="inferred from homology"/>
<evidence type="ECO:0000313" key="9">
    <source>
        <dbReference type="Proteomes" id="UP000541610"/>
    </source>
</evidence>
<keyword evidence="3" id="KW-0479">Metal-binding</keyword>
<dbReference type="InterPro" id="IPR002579">
    <property type="entry name" value="Met_Sox_Rdtase_MsrB_dom"/>
</dbReference>
<dbReference type="EMBL" id="JABANO010006969">
    <property type="protein sequence ID" value="KAF4750901.1"/>
    <property type="molecule type" value="Genomic_DNA"/>
</dbReference>
<evidence type="ECO:0000256" key="5">
    <source>
        <dbReference type="ARBA" id="ARBA00023002"/>
    </source>
</evidence>
<dbReference type="Proteomes" id="UP000553632">
    <property type="component" value="Unassembled WGS sequence"/>
</dbReference>
<dbReference type="Gene3D" id="2.170.150.20">
    <property type="entry name" value="Peptide methionine sulfoxide reductase"/>
    <property type="match status" value="1"/>
</dbReference>
<evidence type="ECO:0000313" key="7">
    <source>
        <dbReference type="EMBL" id="KAF4690222.1"/>
    </source>
</evidence>
<dbReference type="SUPFAM" id="SSF51316">
    <property type="entry name" value="Mss4-like"/>
    <property type="match status" value="1"/>
</dbReference>
<dbReference type="InterPro" id="IPR011057">
    <property type="entry name" value="Mss4-like_sf"/>
</dbReference>
<dbReference type="Proteomes" id="UP000541610">
    <property type="component" value="Unassembled WGS sequence"/>
</dbReference>
<reference evidence="9 10" key="1">
    <citation type="submission" date="2020-04" db="EMBL/GenBank/DDBJ databases">
        <title>Perkinsus olseni comparative genomics.</title>
        <authorList>
            <person name="Bogema D.R."/>
        </authorList>
    </citation>
    <scope>NUCLEOTIDE SEQUENCE [LARGE SCALE GENOMIC DNA]</scope>
    <source>
        <strain evidence="7">00978-12</strain>
        <strain evidence="8 10">ATCC PRA-207</strain>
    </source>
</reference>
<name>A0A7J6P2A8_PEROL</name>
<keyword evidence="5" id="KW-0560">Oxidoreductase</keyword>
<evidence type="ECO:0000313" key="8">
    <source>
        <dbReference type="EMBL" id="KAF4750901.1"/>
    </source>
</evidence>
<dbReference type="PROSITE" id="PS51790">
    <property type="entry name" value="MSRB"/>
    <property type="match status" value="1"/>
</dbReference>
<dbReference type="PANTHER" id="PTHR46081:SF8">
    <property type="entry name" value="PEPTIDE METHIONINE SULFOXIDE REDUCTASE 2"/>
    <property type="match status" value="1"/>
</dbReference>
<dbReference type="GO" id="GO:0046872">
    <property type="term" value="F:metal ion binding"/>
    <property type="evidence" value="ECO:0007669"/>
    <property type="project" value="UniProtKB-KW"/>
</dbReference>
<feature type="domain" description="MsrB" evidence="6">
    <location>
        <begin position="1"/>
        <end position="124"/>
    </location>
</feature>
<evidence type="ECO:0000259" key="6">
    <source>
        <dbReference type="PROSITE" id="PS51790"/>
    </source>
</evidence>
<sequence length="292" mass="31878">MPGVSAWHIVGVDGGTEPRGVTQHLGGWDDHFPGRGQYLCRQCGAVLYDAEHKFDCGCGWPGFYRCAEGAALKLVRDTDDVRTEVKCGKCGIHLGHVFYNEGFDNPPPNERHCINSAVLSYCDGGIVKEATYDGPVFAHAHRTSLAAPSVMRDLVFSGEAAKAGGSSWWIVIDATVYKLLKPPDTRKLQWLVRLLTCECQCLLDFDGKEKHCPQLDDYVPGQPPDTGLEPRANLKVPPECTGMNAPPGKTALELPEGIKRACEEALMALEAAENLIPLIESKDISANHRILL</sequence>
<dbReference type="GO" id="GO:0006979">
    <property type="term" value="P:response to oxidative stress"/>
    <property type="evidence" value="ECO:0007669"/>
    <property type="project" value="InterPro"/>
</dbReference>
<dbReference type="GO" id="GO:0030091">
    <property type="term" value="P:protein repair"/>
    <property type="evidence" value="ECO:0007669"/>
    <property type="project" value="InterPro"/>
</dbReference>
<keyword evidence="4" id="KW-0862">Zinc</keyword>
<comment type="cofactor">
    <cofactor evidence="1">
        <name>Zn(2+)</name>
        <dbReference type="ChEBI" id="CHEBI:29105"/>
    </cofactor>
</comment>
<evidence type="ECO:0000256" key="4">
    <source>
        <dbReference type="ARBA" id="ARBA00022833"/>
    </source>
</evidence>
<dbReference type="PANTHER" id="PTHR46081">
    <property type="entry name" value="PEPTIDE METHIONINE SULFOXIDE REDUCTASE 2"/>
    <property type="match status" value="1"/>
</dbReference>
<evidence type="ECO:0000313" key="10">
    <source>
        <dbReference type="Proteomes" id="UP000553632"/>
    </source>
</evidence>